<accession>A0ABT0UZ64</accession>
<dbReference type="Proteomes" id="UP001431429">
    <property type="component" value="Unassembled WGS sequence"/>
</dbReference>
<dbReference type="EMBL" id="JAMQAW010000042">
    <property type="protein sequence ID" value="MCM2392603.1"/>
    <property type="molecule type" value="Genomic_DNA"/>
</dbReference>
<name>A0ABT0UZ64_9ACTN</name>
<proteinExistence type="predicted"/>
<reference evidence="1" key="1">
    <citation type="submission" date="2022-06" db="EMBL/GenBank/DDBJ databases">
        <title>Genome public.</title>
        <authorList>
            <person name="Sun Q."/>
        </authorList>
    </citation>
    <scope>NUCLEOTIDE SEQUENCE</scope>
    <source>
        <strain evidence="1">CWNU-1</strain>
    </source>
</reference>
<comment type="caution">
    <text evidence="1">The sequence shown here is derived from an EMBL/GenBank/DDBJ whole genome shotgun (WGS) entry which is preliminary data.</text>
</comment>
<organism evidence="1 2">
    <name type="scientific">Streptomyces albipurpureus</name>
    <dbReference type="NCBI Taxonomy" id="2897419"/>
    <lineage>
        <taxon>Bacteria</taxon>
        <taxon>Bacillati</taxon>
        <taxon>Actinomycetota</taxon>
        <taxon>Actinomycetes</taxon>
        <taxon>Kitasatosporales</taxon>
        <taxon>Streptomycetaceae</taxon>
        <taxon>Streptomyces</taxon>
    </lineage>
</organism>
<dbReference type="RefSeq" id="WP_250922929.1">
    <property type="nucleotide sequence ID" value="NZ_JAMQAW010000042.1"/>
</dbReference>
<keyword evidence="2" id="KW-1185">Reference proteome</keyword>
<evidence type="ECO:0000313" key="2">
    <source>
        <dbReference type="Proteomes" id="UP001431429"/>
    </source>
</evidence>
<gene>
    <name evidence="1" type="ORF">NBG84_30695</name>
</gene>
<sequence>MNDVQTHLAKMLRIVGIEKIAARNTEKVWVRIRMWEAAVQCSRWDPDADAELLTTVKEVRENVGVTAADGTKKLTDAQFGRQLAHNVRVAAEKSYASLAALLLKRELS</sequence>
<evidence type="ECO:0000313" key="1">
    <source>
        <dbReference type="EMBL" id="MCM2392603.1"/>
    </source>
</evidence>
<protein>
    <submittedName>
        <fullName evidence="1">Uncharacterized protein</fullName>
    </submittedName>
</protein>